<dbReference type="InterPro" id="IPR006311">
    <property type="entry name" value="TAT_signal"/>
</dbReference>
<name>A0A1Y1CNJ2_9BACT</name>
<sequence>MSNQNSTRRSFFQKLGLTIGAAALIETEALADINLNRFSSEQDREIFLQKYETWVNNYIEVVEKEKLSKSDISNKHRIMELSEQASGWREQIKEYLKHDDFKNRYISLSNKFAESITPELEA</sequence>
<organism evidence="1 2">
    <name type="scientific">Labilibaculum antarcticum</name>
    <dbReference type="NCBI Taxonomy" id="1717717"/>
    <lineage>
        <taxon>Bacteria</taxon>
        <taxon>Pseudomonadati</taxon>
        <taxon>Bacteroidota</taxon>
        <taxon>Bacteroidia</taxon>
        <taxon>Marinilabiliales</taxon>
        <taxon>Marinifilaceae</taxon>
        <taxon>Labilibaculum</taxon>
    </lineage>
</organism>
<accession>A0A1Y1CNJ2</accession>
<proteinExistence type="predicted"/>
<evidence type="ECO:0000313" key="1">
    <source>
        <dbReference type="EMBL" id="BAX81512.1"/>
    </source>
</evidence>
<protein>
    <submittedName>
        <fullName evidence="1">Uncharacterized protein</fullName>
    </submittedName>
</protein>
<dbReference type="EMBL" id="AP018042">
    <property type="protein sequence ID" value="BAX81512.1"/>
    <property type="molecule type" value="Genomic_DNA"/>
</dbReference>
<keyword evidence="2" id="KW-1185">Reference proteome</keyword>
<dbReference type="AlphaFoldDB" id="A0A1Y1CNJ2"/>
<dbReference type="OrthoDB" id="1120557at2"/>
<dbReference type="Proteomes" id="UP000218267">
    <property type="component" value="Chromosome"/>
</dbReference>
<dbReference type="PROSITE" id="PS51318">
    <property type="entry name" value="TAT"/>
    <property type="match status" value="1"/>
</dbReference>
<gene>
    <name evidence="1" type="ORF">ALGA_3212</name>
</gene>
<reference evidence="1 2" key="1">
    <citation type="journal article" date="2018" name="Mar. Genomics">
        <title>Complete genome sequence of Marinifilaceae bacterium strain SPP2, isolated from the Antarctic marine sediment.</title>
        <authorList>
            <person name="Watanabe M."/>
            <person name="Kojima H."/>
            <person name="Fukui M."/>
        </authorList>
    </citation>
    <scope>NUCLEOTIDE SEQUENCE [LARGE SCALE GENOMIC DNA]</scope>
    <source>
        <strain evidence="1 2">SPP2</strain>
    </source>
</reference>
<dbReference type="RefSeq" id="WP_096430991.1">
    <property type="nucleotide sequence ID" value="NZ_AP018042.1"/>
</dbReference>
<dbReference type="KEGG" id="mbas:ALGA_3212"/>
<evidence type="ECO:0000313" key="2">
    <source>
        <dbReference type="Proteomes" id="UP000218267"/>
    </source>
</evidence>
<reference evidence="2" key="2">
    <citation type="journal article" date="2020" name="Antonie Van Leeuwenhoek">
        <title>Labilibaculum antarcticum sp. nov., a novel facultative anaerobic, psychrotorelant bacterium isolated from marine sediment of Antarctica.</title>
        <authorList>
            <person name="Watanabe M."/>
            <person name="Kojima H."/>
            <person name="Fukui M."/>
        </authorList>
    </citation>
    <scope>NUCLEOTIDE SEQUENCE [LARGE SCALE GENOMIC DNA]</scope>
    <source>
        <strain evidence="2">SPP2</strain>
    </source>
</reference>